<evidence type="ECO:0000313" key="4">
    <source>
        <dbReference type="EMBL" id="OQE19012.1"/>
    </source>
</evidence>
<accession>A0A1V6SYH0</accession>
<keyword evidence="5" id="KW-1185">Reference proteome</keyword>
<dbReference type="PROSITE" id="PS50157">
    <property type="entry name" value="ZINC_FINGER_C2H2_2"/>
    <property type="match status" value="1"/>
</dbReference>
<keyword evidence="1" id="KW-0862">Zinc</keyword>
<dbReference type="Proteomes" id="UP000191285">
    <property type="component" value="Unassembled WGS sequence"/>
</dbReference>
<dbReference type="OrthoDB" id="4358598at2759"/>
<dbReference type="GO" id="GO:0008270">
    <property type="term" value="F:zinc ion binding"/>
    <property type="evidence" value="ECO:0007669"/>
    <property type="project" value="UniProtKB-KW"/>
</dbReference>
<reference evidence="5" key="1">
    <citation type="journal article" date="2017" name="Nat. Microbiol.">
        <title>Global analysis of biosynthetic gene clusters reveals vast potential of secondary metabolite production in Penicillium species.</title>
        <authorList>
            <person name="Nielsen J.C."/>
            <person name="Grijseels S."/>
            <person name="Prigent S."/>
            <person name="Ji B."/>
            <person name="Dainat J."/>
            <person name="Nielsen K.F."/>
            <person name="Frisvad J.C."/>
            <person name="Workman M."/>
            <person name="Nielsen J."/>
        </authorList>
    </citation>
    <scope>NUCLEOTIDE SEQUENCE [LARGE SCALE GENOMIC DNA]</scope>
    <source>
        <strain evidence="5">IBT 24891</strain>
    </source>
</reference>
<protein>
    <recommendedName>
        <fullName evidence="3">C2H2-type domain-containing protein</fullName>
    </recommendedName>
</protein>
<feature type="domain" description="C2H2-type" evidence="3">
    <location>
        <begin position="298"/>
        <end position="326"/>
    </location>
</feature>
<comment type="caution">
    <text evidence="4">The sequence shown here is derived from an EMBL/GenBank/DDBJ whole genome shotgun (WGS) entry which is preliminary data.</text>
</comment>
<evidence type="ECO:0000256" key="1">
    <source>
        <dbReference type="PROSITE-ProRule" id="PRU00042"/>
    </source>
</evidence>
<sequence length="469" mass="53262">MSASSDPLNKGGLDPVQLEIDLQRFDAAPEDEGEHIAITPQLAHPISRVATKNDLVLFVARSSGGQRKLADTRLSKSLDLTRKDFEQAYGEIPGDVEYLTFVMSSNDRIRPSGEVALKIASLFGKLSAVGKLIVVVNGWDGLTTNEHSLSLLFKENARKCALFVLADALPQDPSSRKFFRVNVDELCLIIDGEINIENDPEHVTELSAEYNVVQDAQLEHSTALFVRSIRRIFLDKQRLSMYNRSLQQKTYHRNVNPAERDLGKYPCHGICGDENCERRYPTTKELNAHLHHRKKENLECTLLCGKIFATKYHRNRHEQENCKNRPQNDSVSLKRKRASRTETQIPTSFTSDGGFLDYNGVIADRDLILKLPTVITDNATLQSLNKSQDIIYRDELVCRWAGCTNRSHLYSRPMKLRDHYRINHQYEYQASTHGRPDPFVKEQHDAGLRYLALVAQGVQAGEKPWPIVK</sequence>
<feature type="region of interest" description="Disordered" evidence="2">
    <location>
        <begin position="315"/>
        <end position="341"/>
    </location>
</feature>
<name>A0A1V6SYH0_9EURO</name>
<gene>
    <name evidence="4" type="ORF">PENSTE_c016G00097</name>
</gene>
<keyword evidence="1" id="KW-0479">Metal-binding</keyword>
<evidence type="ECO:0000313" key="5">
    <source>
        <dbReference type="Proteomes" id="UP000191285"/>
    </source>
</evidence>
<evidence type="ECO:0000256" key="2">
    <source>
        <dbReference type="SAM" id="MobiDB-lite"/>
    </source>
</evidence>
<dbReference type="InterPro" id="IPR013087">
    <property type="entry name" value="Znf_C2H2_type"/>
</dbReference>
<keyword evidence="1" id="KW-0863">Zinc-finger</keyword>
<proteinExistence type="predicted"/>
<dbReference type="AlphaFoldDB" id="A0A1V6SYH0"/>
<dbReference type="STRING" id="303698.A0A1V6SYH0"/>
<dbReference type="EMBL" id="MLKD01000016">
    <property type="protein sequence ID" value="OQE19012.1"/>
    <property type="molecule type" value="Genomic_DNA"/>
</dbReference>
<evidence type="ECO:0000259" key="3">
    <source>
        <dbReference type="PROSITE" id="PS50157"/>
    </source>
</evidence>
<organism evidence="4 5">
    <name type="scientific">Penicillium steckii</name>
    <dbReference type="NCBI Taxonomy" id="303698"/>
    <lineage>
        <taxon>Eukaryota</taxon>
        <taxon>Fungi</taxon>
        <taxon>Dikarya</taxon>
        <taxon>Ascomycota</taxon>
        <taxon>Pezizomycotina</taxon>
        <taxon>Eurotiomycetes</taxon>
        <taxon>Eurotiomycetidae</taxon>
        <taxon>Eurotiales</taxon>
        <taxon>Aspergillaceae</taxon>
        <taxon>Penicillium</taxon>
    </lineage>
</organism>